<evidence type="ECO:0000256" key="8">
    <source>
        <dbReference type="SAM" id="Phobius"/>
    </source>
</evidence>
<evidence type="ECO:0000256" key="7">
    <source>
        <dbReference type="SAM" id="MobiDB-lite"/>
    </source>
</evidence>
<evidence type="ECO:0000313" key="10">
    <source>
        <dbReference type="EMBL" id="KAL1588253.1"/>
    </source>
</evidence>
<feature type="transmembrane region" description="Helical" evidence="8">
    <location>
        <begin position="832"/>
        <end position="850"/>
    </location>
</feature>
<keyword evidence="4 8" id="KW-0812">Transmembrane</keyword>
<dbReference type="RefSeq" id="XP_069231358.1">
    <property type="nucleotide sequence ID" value="XM_069371703.1"/>
</dbReference>
<evidence type="ECO:0000259" key="9">
    <source>
        <dbReference type="Pfam" id="PF01699"/>
    </source>
</evidence>
<dbReference type="Proteomes" id="UP000803884">
    <property type="component" value="Unassembled WGS sequence"/>
</dbReference>
<feature type="transmembrane region" description="Helical" evidence="8">
    <location>
        <begin position="186"/>
        <end position="207"/>
    </location>
</feature>
<dbReference type="InterPro" id="IPR004837">
    <property type="entry name" value="NaCa_Exmemb"/>
</dbReference>
<comment type="caution">
    <text evidence="10">The sequence shown here is derived from an EMBL/GenBank/DDBJ whole genome shotgun (WGS) entry which is preliminary data.</text>
</comment>
<feature type="compositionally biased region" description="Acidic residues" evidence="7">
    <location>
        <begin position="290"/>
        <end position="307"/>
    </location>
</feature>
<feature type="region of interest" description="Disordered" evidence="7">
    <location>
        <begin position="561"/>
        <end position="649"/>
    </location>
</feature>
<protein>
    <recommendedName>
        <fullName evidence="9">Sodium/calcium exchanger membrane region domain-containing protein</fullName>
    </recommendedName>
</protein>
<evidence type="ECO:0000256" key="3">
    <source>
        <dbReference type="ARBA" id="ARBA00022448"/>
    </source>
</evidence>
<feature type="transmembrane region" description="Helical" evidence="8">
    <location>
        <begin position="862"/>
        <end position="885"/>
    </location>
</feature>
<keyword evidence="3" id="KW-0813">Transport</keyword>
<feature type="transmembrane region" description="Helical" evidence="8">
    <location>
        <begin position="922"/>
        <end position="941"/>
    </location>
</feature>
<dbReference type="PANTHER" id="PTHR12266">
    <property type="entry name" value="NA+/CA2+ K+ INDEPENDENT EXCHANGER"/>
    <property type="match status" value="1"/>
</dbReference>
<comment type="similarity">
    <text evidence="2">Belongs to the Ca(2+):cation antiporter (CaCA) (TC 2.A.19) family.</text>
</comment>
<dbReference type="Pfam" id="PF01699">
    <property type="entry name" value="Na_Ca_ex"/>
    <property type="match status" value="2"/>
</dbReference>
<evidence type="ECO:0000256" key="5">
    <source>
        <dbReference type="ARBA" id="ARBA00022989"/>
    </source>
</evidence>
<feature type="region of interest" description="Disordered" evidence="7">
    <location>
        <begin position="508"/>
        <end position="548"/>
    </location>
</feature>
<feature type="transmembrane region" description="Helical" evidence="8">
    <location>
        <begin position="1012"/>
        <end position="1033"/>
    </location>
</feature>
<sequence length="1075" mass="117467">MPASWPSKDTASHMRAPGARKSYRAARAFYLVIAIGLLLAACAAYYRQDGVESTYSAQALLRRDDKSAMNEEEQCRLVHRSKDQCHFVKKHCPDDEGGFAAYLDLYFCKLPHAKPVAFMTLVVWLGLLFSTIGIAASDFFCINLSTIASILGMSESMAGVTLLAFGNGSPDVFSTFAAMNTNSGSLAVGELMGAAVFITAVVAGSMALIKPFHVARKSFVRDVGFFIVAAGFSFSFLWDGRLQLWECIAMVIYYLVYVTFVVVWHWWIGRRRRQREKQAAARGHYLPPGDEMDLEGEYHDDPEDDDAGTVRPGMSRGASREDFAALERGAGTPNEDLPDEDEEEEARDRWISELNSNMRVSRPQVRSRRNTIGPVRPSLVGALEFQAVLNSLQKSRNIQTIPMDSRLLYSDNPEIDVQDHDNHSTLSDPVGRDPPRLTIDTSAEPADGNSSLVVPRSAPARGRAVSAGDASGRGLSPNFHRANRQRNSGDWSHNEHAGVVGMQVPRLEIPSPGRQSAPQTPTVEVSAPTPTFPIPEEPEEEEGGTTPDHLTVADAEATFRKQSDYFVPRSRGNTISNLSPKDSPRAVPQARDLPKIKIPRERRSRESTPSSSPFPAYWEPTSAISSRAPSIHLPPPLSPESIPVSQSAEREIPSRPTRWWPYSILPPPGVLISTLFPTIYHWHDKSIWEKMIGLVAAPSVFLLTITLPVVESGKDGDDEDDLPQPTSYDSRRSRGATVTSNDASGTLKGSMNSKVSHSHHGSMGGRETMASLAAATEQQYRHNFGTVSHDGTPPITDEQRGLLSASPEPVSELSISPPGSPTPQDPNEWNRWLVLIQLYLAPLFCVLSIYVQSTSDLSPRWLVLPVLISLLTSTVLLIPVLLTTTSSRRPAFYRTLLSAAGFVVSIAWISTIASQVVGALKALAVICNMSHAIMGLTIFAVGNSLGDLVADITVAKLGYPVMALSACFGGPMLNILLGIGLSGSYILIRGAHHHQHKHPGSELRYKAYHIEVGRTLIVTGATLLVTLVGLLVVVPLNRWVLNKRIGFALITLWLVTTILNVALELTGWGMHNSQS</sequence>
<evidence type="ECO:0000256" key="1">
    <source>
        <dbReference type="ARBA" id="ARBA00004141"/>
    </source>
</evidence>
<feature type="transmembrane region" description="Helical" evidence="8">
    <location>
        <begin position="891"/>
        <end position="910"/>
    </location>
</feature>
<dbReference type="AlphaFoldDB" id="A0AB34KU01"/>
<feature type="compositionally biased region" description="Polar residues" evidence="7">
    <location>
        <begin position="736"/>
        <end position="755"/>
    </location>
</feature>
<feature type="region of interest" description="Disordered" evidence="7">
    <location>
        <begin position="712"/>
        <end position="767"/>
    </location>
</feature>
<reference evidence="10 11" key="1">
    <citation type="journal article" date="2020" name="Microbiol. Resour. Announc.">
        <title>Draft Genome Sequence of a Cladosporium Species Isolated from the Mesophotic Ascidian Didemnum maculosum.</title>
        <authorList>
            <person name="Gioti A."/>
            <person name="Siaperas R."/>
            <person name="Nikolaivits E."/>
            <person name="Le Goff G."/>
            <person name="Ouazzani J."/>
            <person name="Kotoulas G."/>
            <person name="Topakas E."/>
        </authorList>
    </citation>
    <scope>NUCLEOTIDE SEQUENCE [LARGE SCALE GENOMIC DNA]</scope>
    <source>
        <strain evidence="10 11">TM138-S3</strain>
    </source>
</reference>
<feature type="transmembrane region" description="Helical" evidence="8">
    <location>
        <begin position="219"/>
        <end position="238"/>
    </location>
</feature>
<feature type="region of interest" description="Disordered" evidence="7">
    <location>
        <begin position="279"/>
        <end position="347"/>
    </location>
</feature>
<gene>
    <name evidence="10" type="ORF">WHR41_03097</name>
</gene>
<dbReference type="GeneID" id="96004541"/>
<feature type="compositionally biased region" description="Acidic residues" evidence="7">
    <location>
        <begin position="336"/>
        <end position="345"/>
    </location>
</feature>
<accession>A0AB34KU01</accession>
<feature type="compositionally biased region" description="Polar residues" evidence="7">
    <location>
        <begin position="513"/>
        <end position="523"/>
    </location>
</feature>
<name>A0AB34KU01_9PEZI</name>
<dbReference type="GO" id="GO:0008324">
    <property type="term" value="F:monoatomic cation transmembrane transporter activity"/>
    <property type="evidence" value="ECO:0007669"/>
    <property type="project" value="TreeGrafter"/>
</dbReference>
<feature type="compositionally biased region" description="Polar residues" evidence="7">
    <location>
        <begin position="571"/>
        <end position="580"/>
    </location>
</feature>
<feature type="transmembrane region" description="Helical" evidence="8">
    <location>
        <begin position="116"/>
        <end position="135"/>
    </location>
</feature>
<dbReference type="InterPro" id="IPR044880">
    <property type="entry name" value="NCX_ion-bd_dom_sf"/>
</dbReference>
<evidence type="ECO:0000256" key="4">
    <source>
        <dbReference type="ARBA" id="ARBA00022692"/>
    </source>
</evidence>
<feature type="domain" description="Sodium/calcium exchanger membrane region" evidence="9">
    <location>
        <begin position="898"/>
        <end position="1059"/>
    </location>
</feature>
<proteinExistence type="inferred from homology"/>
<feature type="region of interest" description="Disordered" evidence="7">
    <location>
        <begin position="784"/>
        <end position="823"/>
    </location>
</feature>
<feature type="transmembrane region" description="Helical" evidence="8">
    <location>
        <begin position="147"/>
        <end position="166"/>
    </location>
</feature>
<dbReference type="InterPro" id="IPR051359">
    <property type="entry name" value="CaCA_antiporter"/>
</dbReference>
<feature type="compositionally biased region" description="Basic and acidic residues" evidence="7">
    <location>
        <begin position="592"/>
        <end position="606"/>
    </location>
</feature>
<feature type="transmembrane region" description="Helical" evidence="8">
    <location>
        <begin position="691"/>
        <end position="710"/>
    </location>
</feature>
<keyword evidence="11" id="KW-1185">Reference proteome</keyword>
<keyword evidence="5 8" id="KW-1133">Transmembrane helix</keyword>
<feature type="domain" description="Sodium/calcium exchanger membrane region" evidence="9">
    <location>
        <begin position="123"/>
        <end position="262"/>
    </location>
</feature>
<evidence type="ECO:0000256" key="2">
    <source>
        <dbReference type="ARBA" id="ARBA00008170"/>
    </source>
</evidence>
<feature type="transmembrane region" description="Helical" evidence="8">
    <location>
        <begin position="250"/>
        <end position="268"/>
    </location>
</feature>
<feature type="transmembrane region" description="Helical" evidence="8">
    <location>
        <begin position="28"/>
        <end position="46"/>
    </location>
</feature>
<dbReference type="GO" id="GO:0016020">
    <property type="term" value="C:membrane"/>
    <property type="evidence" value="ECO:0007669"/>
    <property type="project" value="UniProtKB-SubCell"/>
</dbReference>
<dbReference type="PANTHER" id="PTHR12266:SF0">
    <property type="entry name" value="MITOCHONDRIAL SODIUM_CALCIUM EXCHANGER PROTEIN"/>
    <property type="match status" value="1"/>
</dbReference>
<dbReference type="GO" id="GO:0006874">
    <property type="term" value="P:intracellular calcium ion homeostasis"/>
    <property type="evidence" value="ECO:0007669"/>
    <property type="project" value="TreeGrafter"/>
</dbReference>
<dbReference type="Gene3D" id="1.20.1420.30">
    <property type="entry name" value="NCX, central ion-binding region"/>
    <property type="match status" value="2"/>
</dbReference>
<dbReference type="EMBL" id="JAAQHG020000007">
    <property type="protein sequence ID" value="KAL1588253.1"/>
    <property type="molecule type" value="Genomic_DNA"/>
</dbReference>
<feature type="region of interest" description="Disordered" evidence="7">
    <location>
        <begin position="414"/>
        <end position="495"/>
    </location>
</feature>
<feature type="transmembrane region" description="Helical" evidence="8">
    <location>
        <begin position="1045"/>
        <end position="1063"/>
    </location>
</feature>
<feature type="transmembrane region" description="Helical" evidence="8">
    <location>
        <begin position="961"/>
        <end position="988"/>
    </location>
</feature>
<evidence type="ECO:0000256" key="6">
    <source>
        <dbReference type="ARBA" id="ARBA00023136"/>
    </source>
</evidence>
<organism evidence="10 11">
    <name type="scientific">Cladosporium halotolerans</name>
    <dbReference type="NCBI Taxonomy" id="1052096"/>
    <lineage>
        <taxon>Eukaryota</taxon>
        <taxon>Fungi</taxon>
        <taxon>Dikarya</taxon>
        <taxon>Ascomycota</taxon>
        <taxon>Pezizomycotina</taxon>
        <taxon>Dothideomycetes</taxon>
        <taxon>Dothideomycetidae</taxon>
        <taxon>Cladosporiales</taxon>
        <taxon>Cladosporiaceae</taxon>
        <taxon>Cladosporium</taxon>
    </lineage>
</organism>
<evidence type="ECO:0000313" key="11">
    <source>
        <dbReference type="Proteomes" id="UP000803884"/>
    </source>
</evidence>
<keyword evidence="6 8" id="KW-0472">Membrane</keyword>
<comment type="subcellular location">
    <subcellularLocation>
        <location evidence="1">Membrane</location>
        <topology evidence="1">Multi-pass membrane protein</topology>
    </subcellularLocation>
</comment>